<proteinExistence type="predicted"/>
<dbReference type="Proteomes" id="UP001056012">
    <property type="component" value="Chromosome 5"/>
</dbReference>
<dbReference type="OrthoDB" id="2588159at2759"/>
<sequence>MVLGTSPTLLASLLALSIARPASTLSNDFENPAPEYRPKFRYWLPDASVSPAIVADDFQEAKVAGAGGLEFLPFYLYGMGNAPGLPDWTKYGFGTPSFVSLFGDALEAAEKNKLIMDFALGANQGQGVPAEVGSPGLAVQLLLGNTTIMPNSSFSGPVPEARQLPEIIREGLGFMHALEQFGTSNLTAVIAYQVLSVGAPDMRTGSKPVVLNQSSYIDLTPLVKDGLSLQWTPPDRTKTWKILTFWESYTNQRSCDGGPNATTWIGNGSWIVDHFSATGATKVTDFWNEYIMSDETVARLLKTVSGYAWEDSMEMLASLYWSPGLLHRFKSTHGYELKPYLPLLFTPSNTWGQLLPIYDEVYGFSNDSIGDKSAFQLDYRDILNDGYRDYLSHFEKWAHSIGAKYSTQPAYNLPLQMLSDIPLLDAPEGESLGFSQLTDAYRQFAGAAHLANKKVISSELGAVRVPAYSLQVPDLLQQVKRSLAGGFTMHVLHGYSFSGPYQNTTWPGYTTFFYQFTDMWNKIQPAWQHMKDVLDYVGRNQWVLQQGDPTVDLAFYLFASPWLPTTQYNSTNLESFGFTYDYLGPDNLVSKDAFVKESTLGVPEYKALIFNQQTVVTIEAIDAVTEKAAQGLPVIFIGPLPSQTYPVLSSSQKTLTSAISKLLATKGVYQIERTEDLPGLLSKIGIKPRVSLQCSTSSVLSVYRSTKDIDYIYLFNDQPGSAKCNATVGASRVTPYSYNAWTGVQKPLLRYSVNKSTFSFSAELNSNETAIIALHRGEPGSQRSYTSSSDSLVSLEASKNSILALVTGPTVITSSTGEVYRLQPRLNGTQNLKNWDLTVEDWHSASNRLAVQTEITNHTFTNTTLVPWNRLVSPIDGSSLEKVSGVGHYTTKFTVPTTPPNSKNSLFGILKLPIIQHTARVYIDGKLQPPVDPVKPVVQLDGLVSGKTYQLRIDVTTPLFNRIKAEANSTWVVGQTAGQLQPLYASMPFTEYGLVGDVNITWGEKIVITK</sequence>
<dbReference type="InterPro" id="IPR053161">
    <property type="entry name" value="Ulvan_degrading_GH"/>
</dbReference>
<name>A0A9Q8ZB82_CURCL</name>
<protein>
    <recommendedName>
        <fullName evidence="4">Secreted protein</fullName>
    </recommendedName>
</protein>
<dbReference type="PANTHER" id="PTHR36848:SF2">
    <property type="entry name" value="SECRETED PROTEIN"/>
    <property type="match status" value="1"/>
</dbReference>
<evidence type="ECO:0000256" key="1">
    <source>
        <dbReference type="SAM" id="SignalP"/>
    </source>
</evidence>
<dbReference type="EMBL" id="CP089278">
    <property type="protein sequence ID" value="USP79424.1"/>
    <property type="molecule type" value="Genomic_DNA"/>
</dbReference>
<evidence type="ECO:0008006" key="4">
    <source>
        <dbReference type="Google" id="ProtNLM"/>
    </source>
</evidence>
<dbReference type="PANTHER" id="PTHR36848">
    <property type="entry name" value="DNA-BINDING PROTEIN (PUTATIVE SECRETED PROTEIN)-RELATED"/>
    <property type="match status" value="1"/>
</dbReference>
<accession>A0A9Q8ZB82</accession>
<reference evidence="2" key="1">
    <citation type="submission" date="2021-12" db="EMBL/GenBank/DDBJ databases">
        <title>Curvularia clavata genome.</title>
        <authorList>
            <person name="Cao Y."/>
        </authorList>
    </citation>
    <scope>NUCLEOTIDE SEQUENCE</scope>
    <source>
        <strain evidence="2">Yc1106</strain>
    </source>
</reference>
<dbReference type="VEuPathDB" id="FungiDB:yc1106_06698"/>
<dbReference type="Pfam" id="PF17132">
    <property type="entry name" value="Glyco_hydro_106"/>
    <property type="match status" value="1"/>
</dbReference>
<evidence type="ECO:0000313" key="3">
    <source>
        <dbReference type="Proteomes" id="UP001056012"/>
    </source>
</evidence>
<organism evidence="2 3">
    <name type="scientific">Curvularia clavata</name>
    <dbReference type="NCBI Taxonomy" id="95742"/>
    <lineage>
        <taxon>Eukaryota</taxon>
        <taxon>Fungi</taxon>
        <taxon>Dikarya</taxon>
        <taxon>Ascomycota</taxon>
        <taxon>Pezizomycotina</taxon>
        <taxon>Dothideomycetes</taxon>
        <taxon>Pleosporomycetidae</taxon>
        <taxon>Pleosporales</taxon>
        <taxon>Pleosporineae</taxon>
        <taxon>Pleosporaceae</taxon>
        <taxon>Curvularia</taxon>
    </lineage>
</organism>
<feature type="chain" id="PRO_5040134310" description="Secreted protein" evidence="1">
    <location>
        <begin position="25"/>
        <end position="1010"/>
    </location>
</feature>
<keyword evidence="1" id="KW-0732">Signal</keyword>
<gene>
    <name evidence="2" type="ORF">yc1106_06698</name>
</gene>
<keyword evidence="3" id="KW-1185">Reference proteome</keyword>
<dbReference type="AlphaFoldDB" id="A0A9Q8ZB82"/>
<evidence type="ECO:0000313" key="2">
    <source>
        <dbReference type="EMBL" id="USP79424.1"/>
    </source>
</evidence>
<feature type="signal peptide" evidence="1">
    <location>
        <begin position="1"/>
        <end position="24"/>
    </location>
</feature>